<reference evidence="2 3" key="1">
    <citation type="submission" date="2024-03" db="EMBL/GenBank/DDBJ databases">
        <title>Inconsistent identification of Apilactobacillus kunkeei-related strains obtained by well-developed overall genome related indices.</title>
        <authorList>
            <person name="Maeno S."/>
            <person name="Endo A."/>
        </authorList>
    </citation>
    <scope>NUCLEOTIDE SEQUENCE [LARGE SCALE GENOMIC DNA]</scope>
    <source>
        <strain evidence="2 3">20H-10</strain>
    </source>
</reference>
<keyword evidence="1" id="KW-0472">Membrane</keyword>
<dbReference type="Proteomes" id="UP001438112">
    <property type="component" value="Unassembled WGS sequence"/>
</dbReference>
<feature type="transmembrane region" description="Helical" evidence="1">
    <location>
        <begin position="12"/>
        <end position="31"/>
    </location>
</feature>
<feature type="transmembrane region" description="Helical" evidence="1">
    <location>
        <begin position="69"/>
        <end position="85"/>
    </location>
</feature>
<evidence type="ECO:0008006" key="4">
    <source>
        <dbReference type="Google" id="ProtNLM"/>
    </source>
</evidence>
<evidence type="ECO:0000313" key="3">
    <source>
        <dbReference type="Proteomes" id="UP001438112"/>
    </source>
</evidence>
<name>A0ABP9ZJI8_9LACO</name>
<evidence type="ECO:0000256" key="1">
    <source>
        <dbReference type="SAM" id="Phobius"/>
    </source>
</evidence>
<dbReference type="RefSeq" id="WP_353318551.1">
    <property type="nucleotide sequence ID" value="NZ_BAABVV010000040.1"/>
</dbReference>
<sequence>MKPIVKELLLNIGIYIFPLIFILSGLSGNFVMMEVGFFLSAFIGFLMTIIYVIYIFTHKKEERALYRQILLLIHVLIFIGSVLVLI</sequence>
<keyword evidence="1" id="KW-1133">Transmembrane helix</keyword>
<feature type="transmembrane region" description="Helical" evidence="1">
    <location>
        <begin position="37"/>
        <end position="57"/>
    </location>
</feature>
<protein>
    <recommendedName>
        <fullName evidence="4">Integral membrane protein</fullName>
    </recommendedName>
</protein>
<accession>A0ABP9ZJI8</accession>
<keyword evidence="1" id="KW-0812">Transmembrane</keyword>
<evidence type="ECO:0000313" key="2">
    <source>
        <dbReference type="EMBL" id="GAA6114929.1"/>
    </source>
</evidence>
<keyword evidence="3" id="KW-1185">Reference proteome</keyword>
<comment type="caution">
    <text evidence="2">The sequence shown here is derived from an EMBL/GenBank/DDBJ whole genome shotgun (WGS) entry which is preliminary data.</text>
</comment>
<dbReference type="EMBL" id="BAABVV010000040">
    <property type="protein sequence ID" value="GAA6114929.1"/>
    <property type="molecule type" value="Genomic_DNA"/>
</dbReference>
<gene>
    <name evidence="2" type="ORF">AP20H10_12920</name>
</gene>
<organism evidence="2 3">
    <name type="scientific">Apilactobacillus apinorum</name>
    <dbReference type="NCBI Taxonomy" id="1218495"/>
    <lineage>
        <taxon>Bacteria</taxon>
        <taxon>Bacillati</taxon>
        <taxon>Bacillota</taxon>
        <taxon>Bacilli</taxon>
        <taxon>Lactobacillales</taxon>
        <taxon>Lactobacillaceae</taxon>
        <taxon>Apilactobacillus</taxon>
    </lineage>
</organism>
<proteinExistence type="predicted"/>